<dbReference type="NCBIfam" id="NF002969">
    <property type="entry name" value="PRK03643.1"/>
    <property type="match status" value="1"/>
</dbReference>
<reference evidence="5" key="1">
    <citation type="journal article" date="2020" name="mSystems">
        <title>Genome- and Community-Level Interaction Insights into Carbon Utilization and Element Cycling Functions of Hydrothermarchaeota in Hydrothermal Sediment.</title>
        <authorList>
            <person name="Zhou Z."/>
            <person name="Liu Y."/>
            <person name="Xu W."/>
            <person name="Pan J."/>
            <person name="Luo Z.H."/>
            <person name="Li M."/>
        </authorList>
    </citation>
    <scope>NUCLEOTIDE SEQUENCE [LARGE SCALE GENOMIC DNA]</scope>
    <source>
        <strain evidence="5">HyVt-346</strain>
    </source>
</reference>
<organism evidence="5">
    <name type="scientific">Pseudoalteromonas prydzensis</name>
    <dbReference type="NCBI Taxonomy" id="182141"/>
    <lineage>
        <taxon>Bacteria</taxon>
        <taxon>Pseudomonadati</taxon>
        <taxon>Pseudomonadota</taxon>
        <taxon>Gammaproteobacteria</taxon>
        <taxon>Alteromonadales</taxon>
        <taxon>Pseudoalteromonadaceae</taxon>
        <taxon>Pseudoalteromonas</taxon>
    </lineage>
</organism>
<sequence>MQALNRKNFNKNKYPTKIMQYGEGNFLRAFIDWQIDKLNETTDLNAGVAVIRPIDYDAIPLLNVQDGLYTTIIRGLNEQGETVADHRIISSINEEIPVYKDFPRYMALAENPDLKIIFSNTTEAGIEYIDTDKLSDAPAKAFPAKLTQWLFHRFNHFNGSAESGMVIIPCELIDYNGEKLKEIVFQYCQLWQLPEAFTNWLSDANHFCSSLVDRIVTGFPRDEHQQLQESLGYLDNFMVTAEYFHLFVIQGPQHLAELLCLQNSDLNIKIVDDISPYKQQKVGILNGAHTALVPLAYMANIDSVGDALADPLFEKYLTQLIFAEIIPTLDLPEDELKRFANDVLNRFRNPYICHLLLAISLNSMTKFKTRILPQLHTYVTTNNAVPNMMALAIAGQILMYKGLRNEQPIALSDAPQWLELFNTLWHDFDNNALSLTALVEQVLGAKWHWESDLNTLPELTSTVTTHLRNMLTEGVASTLTNQLGQ</sequence>
<dbReference type="AlphaFoldDB" id="A0A7V1GGY3"/>
<accession>A0A7V1GGY3</accession>
<dbReference type="InterPro" id="IPR036291">
    <property type="entry name" value="NAD(P)-bd_dom_sf"/>
</dbReference>
<dbReference type="RefSeq" id="WP_304185786.1">
    <property type="nucleotide sequence ID" value="NZ_DRGM01000212.1"/>
</dbReference>
<dbReference type="Gene3D" id="1.10.1040.10">
    <property type="entry name" value="N-(1-d-carboxylethyl)-l-norvaline Dehydrogenase, domain 2"/>
    <property type="match status" value="1"/>
</dbReference>
<protein>
    <submittedName>
        <fullName evidence="5">Tagaturonate reductase</fullName>
    </submittedName>
</protein>
<feature type="domain" description="Mannitol dehydrogenase N-terminal" evidence="3">
    <location>
        <begin position="17"/>
        <end position="257"/>
    </location>
</feature>
<dbReference type="GO" id="GO:0009026">
    <property type="term" value="F:tagaturonate reductase activity"/>
    <property type="evidence" value="ECO:0007669"/>
    <property type="project" value="TreeGrafter"/>
</dbReference>
<comment type="caution">
    <text evidence="5">The sequence shown here is derived from an EMBL/GenBank/DDBJ whole genome shotgun (WGS) entry which is preliminary data.</text>
</comment>
<evidence type="ECO:0000313" key="5">
    <source>
        <dbReference type="EMBL" id="HEA19179.1"/>
    </source>
</evidence>
<dbReference type="PANTHER" id="PTHR30524">
    <property type="entry name" value="MANNITOL-1-PHOSPHATE 5-DEHYDROGENASE"/>
    <property type="match status" value="1"/>
</dbReference>
<dbReference type="InterPro" id="IPR008927">
    <property type="entry name" value="6-PGluconate_DH-like_C_sf"/>
</dbReference>
<dbReference type="SUPFAM" id="SSF48179">
    <property type="entry name" value="6-phosphogluconate dehydrogenase C-terminal domain-like"/>
    <property type="match status" value="1"/>
</dbReference>
<dbReference type="Gene3D" id="3.40.50.720">
    <property type="entry name" value="NAD(P)-binding Rossmann-like Domain"/>
    <property type="match status" value="1"/>
</dbReference>
<dbReference type="GO" id="GO:0008926">
    <property type="term" value="F:mannitol-1-phosphate 5-dehydrogenase activity"/>
    <property type="evidence" value="ECO:0007669"/>
    <property type="project" value="TreeGrafter"/>
</dbReference>
<dbReference type="EMBL" id="DRGM01000212">
    <property type="protein sequence ID" value="HEA19179.1"/>
    <property type="molecule type" value="Genomic_DNA"/>
</dbReference>
<keyword evidence="1" id="KW-0560">Oxidoreductase</keyword>
<dbReference type="PANTHER" id="PTHR30524:SF0">
    <property type="entry name" value="ALTRONATE OXIDOREDUCTASE-RELATED"/>
    <property type="match status" value="1"/>
</dbReference>
<dbReference type="Pfam" id="PF08125">
    <property type="entry name" value="Mannitol_dh_C"/>
    <property type="match status" value="1"/>
</dbReference>
<name>A0A7V1GGY3_9GAMM</name>
<evidence type="ECO:0000256" key="1">
    <source>
        <dbReference type="ARBA" id="ARBA00023002"/>
    </source>
</evidence>
<dbReference type="InterPro" id="IPR013131">
    <property type="entry name" value="Mannitol_DH_N"/>
</dbReference>
<proteinExistence type="predicted"/>
<dbReference type="GO" id="GO:0019592">
    <property type="term" value="P:mannitol catabolic process"/>
    <property type="evidence" value="ECO:0007669"/>
    <property type="project" value="TreeGrafter"/>
</dbReference>
<evidence type="ECO:0000259" key="3">
    <source>
        <dbReference type="Pfam" id="PF01232"/>
    </source>
</evidence>
<feature type="domain" description="Mannitol dehydrogenase C-terminal" evidence="4">
    <location>
        <begin position="273"/>
        <end position="470"/>
    </location>
</feature>
<gene>
    <name evidence="5" type="ORF">ENH88_22545</name>
</gene>
<dbReference type="GO" id="GO:0019698">
    <property type="term" value="P:D-galacturonate catabolic process"/>
    <property type="evidence" value="ECO:0007669"/>
    <property type="project" value="TreeGrafter"/>
</dbReference>
<dbReference type="InterPro" id="IPR013328">
    <property type="entry name" value="6PGD_dom2"/>
</dbReference>
<dbReference type="InterPro" id="IPR013118">
    <property type="entry name" value="Mannitol_DH_C"/>
</dbReference>
<keyword evidence="2" id="KW-0520">NAD</keyword>
<dbReference type="SUPFAM" id="SSF51735">
    <property type="entry name" value="NAD(P)-binding Rossmann-fold domains"/>
    <property type="match status" value="1"/>
</dbReference>
<dbReference type="GO" id="GO:0005829">
    <property type="term" value="C:cytosol"/>
    <property type="evidence" value="ECO:0007669"/>
    <property type="project" value="TreeGrafter"/>
</dbReference>
<dbReference type="Proteomes" id="UP000886188">
    <property type="component" value="Unassembled WGS sequence"/>
</dbReference>
<dbReference type="Pfam" id="PF01232">
    <property type="entry name" value="Mannitol_dh"/>
    <property type="match status" value="1"/>
</dbReference>
<evidence type="ECO:0000259" key="4">
    <source>
        <dbReference type="Pfam" id="PF08125"/>
    </source>
</evidence>
<evidence type="ECO:0000256" key="2">
    <source>
        <dbReference type="ARBA" id="ARBA00023027"/>
    </source>
</evidence>